<proteinExistence type="predicted"/>
<accession>A0AAW0LUU7</accession>
<protein>
    <submittedName>
        <fullName evidence="1">Uncharacterized protein</fullName>
    </submittedName>
</protein>
<keyword evidence="2" id="KW-1185">Reference proteome</keyword>
<evidence type="ECO:0000313" key="1">
    <source>
        <dbReference type="EMBL" id="KAK7855230.1"/>
    </source>
</evidence>
<gene>
    <name evidence="1" type="ORF">CFP56_028699</name>
</gene>
<reference evidence="1 2" key="1">
    <citation type="journal article" date="2018" name="Sci. Data">
        <title>The draft genome sequence of cork oak.</title>
        <authorList>
            <person name="Ramos A.M."/>
            <person name="Usie A."/>
            <person name="Barbosa P."/>
            <person name="Barros P.M."/>
            <person name="Capote T."/>
            <person name="Chaves I."/>
            <person name="Simoes F."/>
            <person name="Abreu I."/>
            <person name="Carrasquinho I."/>
            <person name="Faro C."/>
            <person name="Guimaraes J.B."/>
            <person name="Mendonca D."/>
            <person name="Nobrega F."/>
            <person name="Rodrigues L."/>
            <person name="Saibo N.J.M."/>
            <person name="Varela M.C."/>
            <person name="Egas C."/>
            <person name="Matos J."/>
            <person name="Miguel C.M."/>
            <person name="Oliveira M.M."/>
            <person name="Ricardo C.P."/>
            <person name="Goncalves S."/>
        </authorList>
    </citation>
    <scope>NUCLEOTIDE SEQUENCE [LARGE SCALE GENOMIC DNA]</scope>
    <source>
        <strain evidence="2">cv. HL8</strain>
    </source>
</reference>
<evidence type="ECO:0000313" key="2">
    <source>
        <dbReference type="Proteomes" id="UP000237347"/>
    </source>
</evidence>
<dbReference type="AlphaFoldDB" id="A0AAW0LUU7"/>
<dbReference type="EMBL" id="PKMF04000047">
    <property type="protein sequence ID" value="KAK7855230.1"/>
    <property type="molecule type" value="Genomic_DNA"/>
</dbReference>
<dbReference type="Proteomes" id="UP000237347">
    <property type="component" value="Unassembled WGS sequence"/>
</dbReference>
<comment type="caution">
    <text evidence="1">The sequence shown here is derived from an EMBL/GenBank/DDBJ whole genome shotgun (WGS) entry which is preliminary data.</text>
</comment>
<name>A0AAW0LUU7_QUESU</name>
<sequence>MCSEVEGLDQEKKGMECLPLPLSLVDFIDAHNLFDENPSLAAPGDQEDIAEKMAYEIHKKMRSEVEGLDQEKKGMECLPLPLSLVDFVDAHHLFDENLSLAAPASPSFAAASSSSSSSSSPNNLLLSELNNSWTFAQMWIDFFM</sequence>
<organism evidence="1 2">
    <name type="scientific">Quercus suber</name>
    <name type="common">Cork oak</name>
    <dbReference type="NCBI Taxonomy" id="58331"/>
    <lineage>
        <taxon>Eukaryota</taxon>
        <taxon>Viridiplantae</taxon>
        <taxon>Streptophyta</taxon>
        <taxon>Embryophyta</taxon>
        <taxon>Tracheophyta</taxon>
        <taxon>Spermatophyta</taxon>
        <taxon>Magnoliopsida</taxon>
        <taxon>eudicotyledons</taxon>
        <taxon>Gunneridae</taxon>
        <taxon>Pentapetalae</taxon>
        <taxon>rosids</taxon>
        <taxon>fabids</taxon>
        <taxon>Fagales</taxon>
        <taxon>Fagaceae</taxon>
        <taxon>Quercus</taxon>
    </lineage>
</organism>